<evidence type="ECO:0000259" key="4">
    <source>
        <dbReference type="PROSITE" id="PS51514"/>
    </source>
</evidence>
<protein>
    <recommendedName>
        <fullName evidence="4">BRX domain-containing protein</fullName>
    </recommendedName>
</protein>
<proteinExistence type="inferred from homology"/>
<gene>
    <name evidence="5" type="ORF">CDL12_06090</name>
</gene>
<name>A0A2G9HUL0_9LAMI</name>
<comment type="similarity">
    <text evidence="2">Belongs to the BRX family.</text>
</comment>
<dbReference type="GO" id="GO:0005634">
    <property type="term" value="C:nucleus"/>
    <property type="evidence" value="ECO:0007669"/>
    <property type="project" value="UniProtKB-SubCell"/>
</dbReference>
<accession>A0A2G9HUL0</accession>
<dbReference type="Pfam" id="PF08381">
    <property type="entry name" value="BRX"/>
    <property type="match status" value="2"/>
</dbReference>
<dbReference type="InterPro" id="IPR013591">
    <property type="entry name" value="Brevis_radix_dom"/>
</dbReference>
<feature type="domain" description="BRX" evidence="4">
    <location>
        <begin position="295"/>
        <end position="349"/>
    </location>
</feature>
<dbReference type="EMBL" id="NKXS01000987">
    <property type="protein sequence ID" value="PIN21209.1"/>
    <property type="molecule type" value="Genomic_DNA"/>
</dbReference>
<evidence type="ECO:0000256" key="2">
    <source>
        <dbReference type="ARBA" id="ARBA00009057"/>
    </source>
</evidence>
<comment type="subcellular location">
    <subcellularLocation>
        <location evidence="1">Nucleus</location>
    </subcellularLocation>
</comment>
<evidence type="ECO:0000256" key="1">
    <source>
        <dbReference type="ARBA" id="ARBA00004123"/>
    </source>
</evidence>
<sequence>MSEIYDNWERLVAAVLKREEIWELCHAPSLSSSSFSSISSDYFYSNSSYQFDDQNLISAKPKVQEWIEKYEPGVAHGDASKEIKRTRFSWTKIFNGKVAETRLYNSKEKAGKKYKDPNKLASLGRNELLPLSDTTFDQSMRSRNSEVLGNASSEIVSEWVDNYEPGVYVVLGDLGDGTRDVLLVGFSWRRFKVDQAKAWWRSNQKKLYQNKRVRQSSRFKETDNLTVVEWIEEYKTGDATQVHLRQETGRSFIENNGIPLLALVKDTILEINFDEILRSANLDGPIGSSHQPVRAEVIERYEPGVYLSLEYSDSIRDVERVRFSRNIFKPHEAVAWWIKNRENVCHIYRMP</sequence>
<evidence type="ECO:0000313" key="5">
    <source>
        <dbReference type="EMBL" id="PIN21209.1"/>
    </source>
</evidence>
<dbReference type="PANTHER" id="PTHR46058:SF2">
    <property type="entry name" value="PROTEIN BREVIS RADIX-LIKE 3"/>
    <property type="match status" value="1"/>
</dbReference>
<reference evidence="6" key="1">
    <citation type="journal article" date="2018" name="Gigascience">
        <title>Genome assembly of the Pink Ipe (Handroanthus impetiginosus, Bignoniaceae), a highly valued, ecologically keystone Neotropical timber forest tree.</title>
        <authorList>
            <person name="Silva-Junior O.B."/>
            <person name="Grattapaglia D."/>
            <person name="Novaes E."/>
            <person name="Collevatti R.G."/>
        </authorList>
    </citation>
    <scope>NUCLEOTIDE SEQUENCE [LARGE SCALE GENOMIC DNA]</scope>
    <source>
        <strain evidence="6">cv. UFG-1</strain>
    </source>
</reference>
<dbReference type="AlphaFoldDB" id="A0A2G9HUL0"/>
<dbReference type="Proteomes" id="UP000231279">
    <property type="component" value="Unassembled WGS sequence"/>
</dbReference>
<dbReference type="PANTHER" id="PTHR46058">
    <property type="entry name" value="PROTEIN BREVIS RADIX-LIKE 1"/>
    <property type="match status" value="1"/>
</dbReference>
<dbReference type="InterPro" id="IPR044532">
    <property type="entry name" value="BRX-like"/>
</dbReference>
<organism evidence="5 6">
    <name type="scientific">Handroanthus impetiginosus</name>
    <dbReference type="NCBI Taxonomy" id="429701"/>
    <lineage>
        <taxon>Eukaryota</taxon>
        <taxon>Viridiplantae</taxon>
        <taxon>Streptophyta</taxon>
        <taxon>Embryophyta</taxon>
        <taxon>Tracheophyta</taxon>
        <taxon>Spermatophyta</taxon>
        <taxon>Magnoliopsida</taxon>
        <taxon>eudicotyledons</taxon>
        <taxon>Gunneridae</taxon>
        <taxon>Pentapetalae</taxon>
        <taxon>asterids</taxon>
        <taxon>lamiids</taxon>
        <taxon>Lamiales</taxon>
        <taxon>Bignoniaceae</taxon>
        <taxon>Crescentiina</taxon>
        <taxon>Tabebuia alliance</taxon>
        <taxon>Handroanthus</taxon>
    </lineage>
</organism>
<evidence type="ECO:0000313" key="6">
    <source>
        <dbReference type="Proteomes" id="UP000231279"/>
    </source>
</evidence>
<dbReference type="PROSITE" id="PS51514">
    <property type="entry name" value="BRX"/>
    <property type="match status" value="2"/>
</dbReference>
<comment type="caution">
    <text evidence="5">The sequence shown here is derived from an EMBL/GenBank/DDBJ whole genome shotgun (WGS) entry which is preliminary data.</text>
</comment>
<dbReference type="STRING" id="429701.A0A2G9HUL0"/>
<evidence type="ECO:0000256" key="3">
    <source>
        <dbReference type="ARBA" id="ARBA00023242"/>
    </source>
</evidence>
<feature type="domain" description="BRX" evidence="4">
    <location>
        <begin position="157"/>
        <end position="212"/>
    </location>
</feature>
<keyword evidence="3" id="KW-0539">Nucleus</keyword>
<dbReference type="OrthoDB" id="914056at2759"/>
<keyword evidence="6" id="KW-1185">Reference proteome</keyword>